<feature type="transmembrane region" description="Helical" evidence="1">
    <location>
        <begin position="68"/>
        <end position="89"/>
    </location>
</feature>
<accession>A0A1H6EA85</accession>
<evidence type="ECO:0008006" key="4">
    <source>
        <dbReference type="Google" id="ProtNLM"/>
    </source>
</evidence>
<reference evidence="2 3" key="1">
    <citation type="submission" date="2016-10" db="EMBL/GenBank/DDBJ databases">
        <authorList>
            <person name="de Groot N.N."/>
        </authorList>
    </citation>
    <scope>NUCLEOTIDE SEQUENCE [LARGE SCALE GENOMIC DNA]</scope>
    <source>
        <strain evidence="2 3">CGMCC 4.2023</strain>
    </source>
</reference>
<gene>
    <name evidence="2" type="ORF">SAMN05216223_12917</name>
</gene>
<dbReference type="RefSeq" id="WP_103890681.1">
    <property type="nucleotide sequence ID" value="NZ_FNVU01000029.1"/>
</dbReference>
<protein>
    <recommendedName>
        <fullName evidence="4">Alkaline shock response membrane anchor protein AmaP</fullName>
    </recommendedName>
</protein>
<name>A0A1H6EA85_9ACTN</name>
<keyword evidence="1" id="KW-0472">Membrane</keyword>
<evidence type="ECO:0000313" key="2">
    <source>
        <dbReference type="EMBL" id="SEG94029.1"/>
    </source>
</evidence>
<dbReference type="EMBL" id="FNVU01000029">
    <property type="protein sequence ID" value="SEG94029.1"/>
    <property type="molecule type" value="Genomic_DNA"/>
</dbReference>
<proteinExistence type="predicted"/>
<dbReference type="OrthoDB" id="4350374at2"/>
<sequence>MKDHTALNRALLAFLGIVLLGGGLLVLAGGADIYRSWSLSPPTGWPLTTPQDVLVPSADQTNWAGGTWWWPTIIAALALLVLLALLWLLSQSPWKRARTMSASRASAESVTVSDKVLSDALAADLDLLPGTQRTRVHIHGAPTHPEARVDLALSPGGTPAQVLNDVDDAIERARRSADWSTLRTDIHLTVARHRPHRVE</sequence>
<evidence type="ECO:0000313" key="3">
    <source>
        <dbReference type="Proteomes" id="UP000236754"/>
    </source>
</evidence>
<organism evidence="2 3">
    <name type="scientific">Actinacidiphila yanglinensis</name>
    <dbReference type="NCBI Taxonomy" id="310779"/>
    <lineage>
        <taxon>Bacteria</taxon>
        <taxon>Bacillati</taxon>
        <taxon>Actinomycetota</taxon>
        <taxon>Actinomycetes</taxon>
        <taxon>Kitasatosporales</taxon>
        <taxon>Streptomycetaceae</taxon>
        <taxon>Actinacidiphila</taxon>
    </lineage>
</organism>
<keyword evidence="3" id="KW-1185">Reference proteome</keyword>
<keyword evidence="1" id="KW-0812">Transmembrane</keyword>
<evidence type="ECO:0000256" key="1">
    <source>
        <dbReference type="SAM" id="Phobius"/>
    </source>
</evidence>
<keyword evidence="1" id="KW-1133">Transmembrane helix</keyword>
<dbReference type="Proteomes" id="UP000236754">
    <property type="component" value="Unassembled WGS sequence"/>
</dbReference>
<dbReference type="AlphaFoldDB" id="A0A1H6EA85"/>